<dbReference type="OrthoDB" id="10041214at2759"/>
<feature type="transmembrane region" description="Helical" evidence="1">
    <location>
        <begin position="954"/>
        <end position="980"/>
    </location>
</feature>
<name>A0A813V1P0_9BILA</name>
<feature type="transmembrane region" description="Helical" evidence="1">
    <location>
        <begin position="615"/>
        <end position="633"/>
    </location>
</feature>
<evidence type="ECO:0000313" key="3">
    <source>
        <dbReference type="EMBL" id="CAF4025374.1"/>
    </source>
</evidence>
<dbReference type="EMBL" id="CAJOAY010003497">
    <property type="protein sequence ID" value="CAF4025374.1"/>
    <property type="molecule type" value="Genomic_DNA"/>
</dbReference>
<organism evidence="2 4">
    <name type="scientific">Adineta steineri</name>
    <dbReference type="NCBI Taxonomy" id="433720"/>
    <lineage>
        <taxon>Eukaryota</taxon>
        <taxon>Metazoa</taxon>
        <taxon>Spiralia</taxon>
        <taxon>Gnathifera</taxon>
        <taxon>Rotifera</taxon>
        <taxon>Eurotatoria</taxon>
        <taxon>Bdelloidea</taxon>
        <taxon>Adinetida</taxon>
        <taxon>Adinetidae</taxon>
        <taxon>Adineta</taxon>
    </lineage>
</organism>
<feature type="transmembrane region" description="Helical" evidence="1">
    <location>
        <begin position="174"/>
        <end position="191"/>
    </location>
</feature>
<gene>
    <name evidence="3" type="ORF">OKA104_LOCUS31233</name>
    <name evidence="2" type="ORF">VCS650_LOCUS5997</name>
</gene>
<keyword evidence="1" id="KW-0812">Transmembrane</keyword>
<dbReference type="EMBL" id="CAJNON010000036">
    <property type="protein sequence ID" value="CAF0838462.1"/>
    <property type="molecule type" value="Genomic_DNA"/>
</dbReference>
<evidence type="ECO:0000313" key="2">
    <source>
        <dbReference type="EMBL" id="CAF0838462.1"/>
    </source>
</evidence>
<dbReference type="Proteomes" id="UP000663881">
    <property type="component" value="Unassembled WGS sequence"/>
</dbReference>
<keyword evidence="1" id="KW-0472">Membrane</keyword>
<feature type="transmembrane region" description="Helical" evidence="1">
    <location>
        <begin position="517"/>
        <end position="539"/>
    </location>
</feature>
<sequence>MTLLSSLEFFYNESCLNLLLSSYKNPLNISVLNQTLSSRFLSTTKIELLINELFLEEMFNQTNYTQYYSQCLPNVCQYIYINRFNWIYVLTIFLGLLGGITTVLHIITPYIIRLILCIKKLVISKKQQQVRQKTPFRPKELFLKFKNKIITFNSYSKYSHDPIHVYHGILATRLYIISLLISIYVIILFSYSPNETIINPSEQEYEKLEEKYSSALTCPCTQISIPYKDLITIEVKYHQICTSDFIQPWWYQSFVPYNTSDEYIINFLLFSPSYFQTLETFCDIAKIIINNEINRFLTTTFVHAQILTNDLFYSEINSSINTFIQLTKNEYLYRMSLTNELLHSNQYLSHMVTSTKLQTSLEERLGGTYTIGINIGAQYTLNENGDICYCVLDSTCNIDDILFISNGDGWLVYWQLNGIRGGCSVKDSVLKSSLVCWFQNTCLNQLRMLVNTANLPILPSITPLNSTLSSQYFPNTSIEKIFNEIMIEEWNFSSPYSIYYQKCKPSFCSFTYEKKTGVIYIITIIISLIGGINVILRLLSPLIIKIIFKFTHKLKHKNTLQVSTIQQENRQNVGICSHIRNRMVQLIDKFLTMNLFNSESDNIETVRVERITTKLYLSIFSICIYSITIYLLFSDITIDQSFSNPSENDYNKLLISRSKSLDCPCNKISIAYKDFIEINTTFHEICSSDFVNKKWVNYLFYQGYWYNYERRDIRVRGSAYFLFLSSLCEISQRTTNNAIEQFLNEIFINTKLISESEFNIQIENIILQFQNVTLTKFSRSLKLLRDIMNGNAFVSSYFLNWYWWRDINSPFTTILISPIIMTNGCSCGTQSDCIDSGGIYYDTTNRQAFAMPGLHNGCSVVETLLYSTFECLYNQACINLLLNYITTVSARYDYRMNILALNSLIVSRFKTNTMIQIIADELFIEEWKINSSYSLFYNQCAPAYCSYQTRKDDYAIYIISKILGLYGGLTVSLRFIIPIITKIIFNIIKRCRNNIIIPNK</sequence>
<keyword evidence="1" id="KW-1133">Transmembrane helix</keyword>
<evidence type="ECO:0000256" key="1">
    <source>
        <dbReference type="SAM" id="Phobius"/>
    </source>
</evidence>
<reference evidence="2" key="1">
    <citation type="submission" date="2021-02" db="EMBL/GenBank/DDBJ databases">
        <authorList>
            <person name="Nowell W R."/>
        </authorList>
    </citation>
    <scope>NUCLEOTIDE SEQUENCE</scope>
</reference>
<proteinExistence type="predicted"/>
<accession>A0A813V1P0</accession>
<evidence type="ECO:0000313" key="4">
    <source>
        <dbReference type="Proteomes" id="UP000663891"/>
    </source>
</evidence>
<comment type="caution">
    <text evidence="2">The sequence shown here is derived from an EMBL/GenBank/DDBJ whole genome shotgun (WGS) entry which is preliminary data.</text>
</comment>
<dbReference type="Proteomes" id="UP000663891">
    <property type="component" value="Unassembled WGS sequence"/>
</dbReference>
<protein>
    <submittedName>
        <fullName evidence="2">Uncharacterized protein</fullName>
    </submittedName>
</protein>
<feature type="transmembrane region" description="Helical" evidence="1">
    <location>
        <begin position="87"/>
        <end position="116"/>
    </location>
</feature>
<dbReference type="AlphaFoldDB" id="A0A813V1P0"/>